<reference evidence="3" key="1">
    <citation type="journal article" date="2013" name="Proc. Natl. Acad. Sci. U.S.A.">
        <title>Genome structure and metabolic features in the red seaweed Chondrus crispus shed light on evolution of the Archaeplastida.</title>
        <authorList>
            <person name="Collen J."/>
            <person name="Porcel B."/>
            <person name="Carre W."/>
            <person name="Ball S.G."/>
            <person name="Chaparro C."/>
            <person name="Tonon T."/>
            <person name="Barbeyron T."/>
            <person name="Michel G."/>
            <person name="Noel B."/>
            <person name="Valentin K."/>
            <person name="Elias M."/>
            <person name="Artiguenave F."/>
            <person name="Arun A."/>
            <person name="Aury J.M."/>
            <person name="Barbosa-Neto J.F."/>
            <person name="Bothwell J.H."/>
            <person name="Bouget F.Y."/>
            <person name="Brillet L."/>
            <person name="Cabello-Hurtado F."/>
            <person name="Capella-Gutierrez S."/>
            <person name="Charrier B."/>
            <person name="Cladiere L."/>
            <person name="Cock J.M."/>
            <person name="Coelho S.M."/>
            <person name="Colleoni C."/>
            <person name="Czjzek M."/>
            <person name="Da Silva C."/>
            <person name="Delage L."/>
            <person name="Denoeud F."/>
            <person name="Deschamps P."/>
            <person name="Dittami S.M."/>
            <person name="Gabaldon T."/>
            <person name="Gachon C.M."/>
            <person name="Groisillier A."/>
            <person name="Herve C."/>
            <person name="Jabbari K."/>
            <person name="Katinka M."/>
            <person name="Kloareg B."/>
            <person name="Kowalczyk N."/>
            <person name="Labadie K."/>
            <person name="Leblanc C."/>
            <person name="Lopez P.J."/>
            <person name="McLachlan D.H."/>
            <person name="Meslet-Cladiere L."/>
            <person name="Moustafa A."/>
            <person name="Nehr Z."/>
            <person name="Nyvall Collen P."/>
            <person name="Panaud O."/>
            <person name="Partensky F."/>
            <person name="Poulain J."/>
            <person name="Rensing S.A."/>
            <person name="Rousvoal S."/>
            <person name="Samson G."/>
            <person name="Symeonidi A."/>
            <person name="Weissenbach J."/>
            <person name="Zambounis A."/>
            <person name="Wincker P."/>
            <person name="Boyen C."/>
        </authorList>
    </citation>
    <scope>NUCLEOTIDE SEQUENCE [LARGE SCALE GENOMIC DNA]</scope>
    <source>
        <strain evidence="3">cv. Stackhouse</strain>
    </source>
</reference>
<proteinExistence type="predicted"/>
<dbReference type="AlphaFoldDB" id="R7QRE7"/>
<dbReference type="GeneID" id="17318320"/>
<feature type="compositionally biased region" description="Basic and acidic residues" evidence="1">
    <location>
        <begin position="43"/>
        <end position="53"/>
    </location>
</feature>
<feature type="compositionally biased region" description="Basic residues" evidence="1">
    <location>
        <begin position="27"/>
        <end position="37"/>
    </location>
</feature>
<sequence>MSSANARFCEGVLAAEAETSWSEGHGGKHGPKAHYKRQMQYARDGEETSHSEDSGGEVQGAV</sequence>
<protein>
    <submittedName>
        <fullName evidence="2">Uncharacterized protein</fullName>
    </submittedName>
</protein>
<accession>R7QRE7</accession>
<dbReference type="Proteomes" id="UP000012073">
    <property type="component" value="Unassembled WGS sequence"/>
</dbReference>
<feature type="region of interest" description="Disordered" evidence="1">
    <location>
        <begin position="16"/>
        <end position="62"/>
    </location>
</feature>
<dbReference type="Gramene" id="CDF40328">
    <property type="protein sequence ID" value="CDF40328"/>
    <property type="gene ID" value="CHC_T00007143001"/>
</dbReference>
<evidence type="ECO:0000256" key="1">
    <source>
        <dbReference type="SAM" id="MobiDB-lite"/>
    </source>
</evidence>
<dbReference type="RefSeq" id="XP_005710622.1">
    <property type="nucleotide sequence ID" value="XM_005710565.1"/>
</dbReference>
<organism evidence="2 3">
    <name type="scientific">Chondrus crispus</name>
    <name type="common">Carrageen Irish moss</name>
    <name type="synonym">Polymorpha crispa</name>
    <dbReference type="NCBI Taxonomy" id="2769"/>
    <lineage>
        <taxon>Eukaryota</taxon>
        <taxon>Rhodophyta</taxon>
        <taxon>Florideophyceae</taxon>
        <taxon>Rhodymeniophycidae</taxon>
        <taxon>Gigartinales</taxon>
        <taxon>Gigartinaceae</taxon>
        <taxon>Chondrus</taxon>
    </lineage>
</organism>
<evidence type="ECO:0000313" key="2">
    <source>
        <dbReference type="EMBL" id="CDF40328.1"/>
    </source>
</evidence>
<keyword evidence="3" id="KW-1185">Reference proteome</keyword>
<gene>
    <name evidence="2" type="ORF">CHC_T00007143001</name>
</gene>
<dbReference type="EMBL" id="HG002154">
    <property type="protein sequence ID" value="CDF40328.1"/>
    <property type="molecule type" value="Genomic_DNA"/>
</dbReference>
<name>R7QRE7_CHOCR</name>
<evidence type="ECO:0000313" key="3">
    <source>
        <dbReference type="Proteomes" id="UP000012073"/>
    </source>
</evidence>
<dbReference type="KEGG" id="ccp:CHC_T00007143001"/>